<proteinExistence type="predicted"/>
<name>A0A8K0K2W0_LADFU</name>
<dbReference type="EMBL" id="KZ308321">
    <property type="protein sequence ID" value="KAG8227341.1"/>
    <property type="molecule type" value="Genomic_DNA"/>
</dbReference>
<dbReference type="AlphaFoldDB" id="A0A8K0K2W0"/>
<keyword evidence="2 3" id="KW-0040">ANK repeat</keyword>
<evidence type="ECO:0000313" key="4">
    <source>
        <dbReference type="EMBL" id="KAG8227341.1"/>
    </source>
</evidence>
<dbReference type="PANTHER" id="PTHR24171:SF9">
    <property type="entry name" value="ANKYRIN REPEAT DOMAIN-CONTAINING PROTEIN 39"/>
    <property type="match status" value="1"/>
</dbReference>
<sequence>MGYGAPIQEIKRRRPLKLQLCRPAHMGKQTPLHLASAAGQLEVCRLLLELGASIDATDDQGQKPIHAAAKNNYPEVAQLFLQQQPSLVLAAAKVK</sequence>
<dbReference type="PROSITE" id="PS50297">
    <property type="entry name" value="ANK_REP_REGION"/>
    <property type="match status" value="1"/>
</dbReference>
<dbReference type="InterPro" id="IPR002110">
    <property type="entry name" value="Ankyrin_rpt"/>
</dbReference>
<keyword evidence="1" id="KW-0677">Repeat</keyword>
<evidence type="ECO:0000256" key="3">
    <source>
        <dbReference type="PROSITE-ProRule" id="PRU00023"/>
    </source>
</evidence>
<protein>
    <submittedName>
        <fullName evidence="4">Uncharacterized protein</fullName>
    </submittedName>
</protein>
<dbReference type="OrthoDB" id="539213at2759"/>
<evidence type="ECO:0000313" key="5">
    <source>
        <dbReference type="Proteomes" id="UP000792457"/>
    </source>
</evidence>
<accession>A0A8K0K2W0</accession>
<dbReference type="InterPro" id="IPR036770">
    <property type="entry name" value="Ankyrin_rpt-contain_sf"/>
</dbReference>
<feature type="repeat" description="ANK" evidence="3">
    <location>
        <begin position="27"/>
        <end position="59"/>
    </location>
</feature>
<dbReference type="Pfam" id="PF12796">
    <property type="entry name" value="Ank_2"/>
    <property type="match status" value="1"/>
</dbReference>
<dbReference type="Gene3D" id="1.25.40.20">
    <property type="entry name" value="Ankyrin repeat-containing domain"/>
    <property type="match status" value="1"/>
</dbReference>
<comment type="caution">
    <text evidence="4">The sequence shown here is derived from an EMBL/GenBank/DDBJ whole genome shotgun (WGS) entry which is preliminary data.</text>
</comment>
<organism evidence="4 5">
    <name type="scientific">Ladona fulva</name>
    <name type="common">Scarce chaser dragonfly</name>
    <name type="synonym">Libellula fulva</name>
    <dbReference type="NCBI Taxonomy" id="123851"/>
    <lineage>
        <taxon>Eukaryota</taxon>
        <taxon>Metazoa</taxon>
        <taxon>Ecdysozoa</taxon>
        <taxon>Arthropoda</taxon>
        <taxon>Hexapoda</taxon>
        <taxon>Insecta</taxon>
        <taxon>Pterygota</taxon>
        <taxon>Palaeoptera</taxon>
        <taxon>Odonata</taxon>
        <taxon>Epiprocta</taxon>
        <taxon>Anisoptera</taxon>
        <taxon>Libelluloidea</taxon>
        <taxon>Libellulidae</taxon>
        <taxon>Ladona</taxon>
    </lineage>
</organism>
<evidence type="ECO:0000256" key="2">
    <source>
        <dbReference type="ARBA" id="ARBA00023043"/>
    </source>
</evidence>
<dbReference type="SUPFAM" id="SSF48403">
    <property type="entry name" value="Ankyrin repeat"/>
    <property type="match status" value="1"/>
</dbReference>
<keyword evidence="5" id="KW-1185">Reference proteome</keyword>
<reference evidence="4" key="1">
    <citation type="submission" date="2013-04" db="EMBL/GenBank/DDBJ databases">
        <authorList>
            <person name="Qu J."/>
            <person name="Murali S.C."/>
            <person name="Bandaranaike D."/>
            <person name="Bellair M."/>
            <person name="Blankenburg K."/>
            <person name="Chao H."/>
            <person name="Dinh H."/>
            <person name="Doddapaneni H."/>
            <person name="Downs B."/>
            <person name="Dugan-Rocha S."/>
            <person name="Elkadiri S."/>
            <person name="Gnanaolivu R.D."/>
            <person name="Hernandez B."/>
            <person name="Javaid M."/>
            <person name="Jayaseelan J.C."/>
            <person name="Lee S."/>
            <person name="Li M."/>
            <person name="Ming W."/>
            <person name="Munidasa M."/>
            <person name="Muniz J."/>
            <person name="Nguyen L."/>
            <person name="Ongeri F."/>
            <person name="Osuji N."/>
            <person name="Pu L.-L."/>
            <person name="Puazo M."/>
            <person name="Qu C."/>
            <person name="Quiroz J."/>
            <person name="Raj R."/>
            <person name="Weissenberger G."/>
            <person name="Xin Y."/>
            <person name="Zou X."/>
            <person name="Han Y."/>
            <person name="Richards S."/>
            <person name="Worley K."/>
            <person name="Muzny D."/>
            <person name="Gibbs R."/>
        </authorList>
    </citation>
    <scope>NUCLEOTIDE SEQUENCE</scope>
    <source>
        <strain evidence="4">Sampled in the wild</strain>
    </source>
</reference>
<dbReference type="PROSITE" id="PS50088">
    <property type="entry name" value="ANK_REPEAT"/>
    <property type="match status" value="1"/>
</dbReference>
<reference evidence="4" key="2">
    <citation type="submission" date="2017-10" db="EMBL/GenBank/DDBJ databases">
        <title>Ladona fulva Genome sequencing and assembly.</title>
        <authorList>
            <person name="Murali S."/>
            <person name="Richards S."/>
            <person name="Bandaranaike D."/>
            <person name="Bellair M."/>
            <person name="Blankenburg K."/>
            <person name="Chao H."/>
            <person name="Dinh H."/>
            <person name="Doddapaneni H."/>
            <person name="Dugan-Rocha S."/>
            <person name="Elkadiri S."/>
            <person name="Gnanaolivu R."/>
            <person name="Hernandez B."/>
            <person name="Skinner E."/>
            <person name="Javaid M."/>
            <person name="Lee S."/>
            <person name="Li M."/>
            <person name="Ming W."/>
            <person name="Munidasa M."/>
            <person name="Muniz J."/>
            <person name="Nguyen L."/>
            <person name="Hughes D."/>
            <person name="Osuji N."/>
            <person name="Pu L.-L."/>
            <person name="Puazo M."/>
            <person name="Qu C."/>
            <person name="Quiroz J."/>
            <person name="Raj R."/>
            <person name="Weissenberger G."/>
            <person name="Xin Y."/>
            <person name="Zou X."/>
            <person name="Han Y."/>
            <person name="Worley K."/>
            <person name="Muzny D."/>
            <person name="Gibbs R."/>
        </authorList>
    </citation>
    <scope>NUCLEOTIDE SEQUENCE</scope>
    <source>
        <strain evidence="4">Sampled in the wild</strain>
    </source>
</reference>
<dbReference type="SMART" id="SM00248">
    <property type="entry name" value="ANK"/>
    <property type="match status" value="2"/>
</dbReference>
<dbReference type="Proteomes" id="UP000792457">
    <property type="component" value="Unassembled WGS sequence"/>
</dbReference>
<dbReference type="PANTHER" id="PTHR24171">
    <property type="entry name" value="ANKYRIN REPEAT DOMAIN-CONTAINING PROTEIN 39-RELATED"/>
    <property type="match status" value="1"/>
</dbReference>
<evidence type="ECO:0000256" key="1">
    <source>
        <dbReference type="ARBA" id="ARBA00022737"/>
    </source>
</evidence>
<gene>
    <name evidence="4" type="ORF">J437_LFUL003330</name>
</gene>